<proteinExistence type="predicted"/>
<feature type="compositionally biased region" description="Polar residues" evidence="1">
    <location>
        <begin position="334"/>
        <end position="348"/>
    </location>
</feature>
<evidence type="ECO:0000256" key="1">
    <source>
        <dbReference type="SAM" id="MobiDB-lite"/>
    </source>
</evidence>
<reference evidence="2 3" key="1">
    <citation type="submission" date="2023-05" db="EMBL/GenBank/DDBJ databases">
        <title>A 100% complete, gapless, phased diploid assembly of the Scenedesmus obliquus UTEX 3031 genome.</title>
        <authorList>
            <person name="Biondi T.C."/>
            <person name="Hanschen E.R."/>
            <person name="Kwon T."/>
            <person name="Eng W."/>
            <person name="Kruse C.P.S."/>
            <person name="Koehler S.I."/>
            <person name="Kunde Y."/>
            <person name="Gleasner C.D."/>
            <person name="You Mak K.T."/>
            <person name="Polle J."/>
            <person name="Hovde B.T."/>
            <person name="Starkenburg S.R."/>
        </authorList>
    </citation>
    <scope>NUCLEOTIDE SEQUENCE [LARGE SCALE GENOMIC DNA]</scope>
    <source>
        <strain evidence="2 3">DOE0152z</strain>
    </source>
</reference>
<gene>
    <name evidence="2" type="ORF">OEZ85_008959</name>
</gene>
<feature type="compositionally biased region" description="Low complexity" evidence="1">
    <location>
        <begin position="9"/>
        <end position="20"/>
    </location>
</feature>
<accession>A0ABY8TKB4</accession>
<name>A0ABY8TKB4_TETOB</name>
<sequence length="542" mass="56174">MPEPDQHHQQQQQQQHEAEELTLLLRQPLPQPERAYEPVLRCSVDLAGLPHQQQQQQQQAPGLAGVAALNSSVDLSGGLHQQQQQPEPAAVLPPWLAWHGEEEQWETLRMQWQRQQQLRQQQQPLLQEGAGQTPARHDSSSSSATWTTVSCSRTAQSAGDESRLVSPGMQPRKESSSVLLSGPYTSYTNELCARRSSNSSSGASDCITIVVDSTHSTLAGGEADRMQQQLSAAAAHCNAEDAVSDAQARGQVYQHVTTIVWPDSSAGAAASACDAAAAAGVAAAPREHTELEGVQAQPAAAGLATPVNAAGSTTSPDGSPAAAEAAGSSRRKTSSASNARHTNPSSTKPCLRANGSPSSSTSYRTAAQQQQQDSEHICDAVEAHSPRAAAAPPGTPAAAAAAAAAGCVSHGAKQPSPRVTFHDDTSLGILSIPSPSLAALQAHHNDDSTAEPGRLLHSCPAVPRNLLQCDAMWAGSASGYEAAAAAARDLALGRAGSSNGVVAAGAVADGLTGILVLVASFQIAELSTDEEECSVVEEEAEQ</sequence>
<organism evidence="2 3">
    <name type="scientific">Tetradesmus obliquus</name>
    <name type="common">Green alga</name>
    <name type="synonym">Acutodesmus obliquus</name>
    <dbReference type="NCBI Taxonomy" id="3088"/>
    <lineage>
        <taxon>Eukaryota</taxon>
        <taxon>Viridiplantae</taxon>
        <taxon>Chlorophyta</taxon>
        <taxon>core chlorophytes</taxon>
        <taxon>Chlorophyceae</taxon>
        <taxon>CS clade</taxon>
        <taxon>Sphaeropleales</taxon>
        <taxon>Scenedesmaceae</taxon>
        <taxon>Tetradesmus</taxon>
    </lineage>
</organism>
<dbReference type="Proteomes" id="UP001244341">
    <property type="component" value="Chromosome 1b"/>
</dbReference>
<evidence type="ECO:0000313" key="3">
    <source>
        <dbReference type="Proteomes" id="UP001244341"/>
    </source>
</evidence>
<keyword evidence="3" id="KW-1185">Reference proteome</keyword>
<protein>
    <submittedName>
        <fullName evidence="2">Uncharacterized protein</fullName>
    </submittedName>
</protein>
<feature type="region of interest" description="Disordered" evidence="1">
    <location>
        <begin position="119"/>
        <end position="181"/>
    </location>
</feature>
<feature type="region of interest" description="Disordered" evidence="1">
    <location>
        <begin position="306"/>
        <end position="376"/>
    </location>
</feature>
<feature type="region of interest" description="Disordered" evidence="1">
    <location>
        <begin position="1"/>
        <end position="20"/>
    </location>
</feature>
<feature type="compositionally biased region" description="Polar residues" evidence="1">
    <location>
        <begin position="355"/>
        <end position="372"/>
    </location>
</feature>
<feature type="compositionally biased region" description="Low complexity" evidence="1">
    <location>
        <begin position="140"/>
        <end position="152"/>
    </location>
</feature>
<evidence type="ECO:0000313" key="2">
    <source>
        <dbReference type="EMBL" id="WIA09566.1"/>
    </source>
</evidence>
<dbReference type="EMBL" id="CP126208">
    <property type="protein sequence ID" value="WIA09566.1"/>
    <property type="molecule type" value="Genomic_DNA"/>
</dbReference>
<feature type="compositionally biased region" description="Low complexity" evidence="1">
    <location>
        <begin position="315"/>
        <end position="328"/>
    </location>
</feature>